<dbReference type="Proteomes" id="UP000711996">
    <property type="component" value="Unassembled WGS sequence"/>
</dbReference>
<proteinExistence type="predicted"/>
<reference evidence="1" key="1">
    <citation type="submission" date="2019-06" db="EMBL/GenBank/DDBJ databases">
        <authorList>
            <person name="Gan P."/>
            <person name="Shirasu K."/>
        </authorList>
    </citation>
    <scope>NUCLEOTIDE SEQUENCE [LARGE SCALE GENOMIC DNA]</scope>
    <source>
        <strain evidence="1">CAD2</strain>
    </source>
</reference>
<organism evidence="1 2">
    <name type="scientific">Colletotrichum siamense</name>
    <name type="common">Anthracnose fungus</name>
    <dbReference type="NCBI Taxonomy" id="690259"/>
    <lineage>
        <taxon>Eukaryota</taxon>
        <taxon>Fungi</taxon>
        <taxon>Dikarya</taxon>
        <taxon>Ascomycota</taxon>
        <taxon>Pezizomycotina</taxon>
        <taxon>Sordariomycetes</taxon>
        <taxon>Hypocreomycetidae</taxon>
        <taxon>Glomerellales</taxon>
        <taxon>Glomerellaceae</taxon>
        <taxon>Colletotrichum</taxon>
        <taxon>Colletotrichum gloeosporioides species complex</taxon>
    </lineage>
</organism>
<dbReference type="AlphaFoldDB" id="A0A9P5K4G7"/>
<dbReference type="EMBL" id="QPMT01000024">
    <property type="protein sequence ID" value="KAF4857852.1"/>
    <property type="molecule type" value="Genomic_DNA"/>
</dbReference>
<accession>A0A9P5K4G7</accession>
<evidence type="ECO:0000313" key="2">
    <source>
        <dbReference type="Proteomes" id="UP000711996"/>
    </source>
</evidence>
<protein>
    <submittedName>
        <fullName evidence="1">Uncharacterized protein</fullName>
    </submittedName>
</protein>
<name>A0A9P5K4G7_COLSI</name>
<sequence length="68" mass="6862">MPAPLVPAGAVAALSDPSKVCHCDAATLAAQSPSSPNCTKCLIPQYPIRIDRLHSTKACAAGMAMPGS</sequence>
<comment type="caution">
    <text evidence="1">The sequence shown here is derived from an EMBL/GenBank/DDBJ whole genome shotgun (WGS) entry which is preliminary data.</text>
</comment>
<dbReference type="OrthoDB" id="10508175at2759"/>
<evidence type="ECO:0000313" key="1">
    <source>
        <dbReference type="EMBL" id="KAF4857852.1"/>
    </source>
</evidence>
<gene>
    <name evidence="1" type="ORF">CGCSCA2_v007861</name>
</gene>
<keyword evidence="2" id="KW-1185">Reference proteome</keyword>